<dbReference type="KEGG" id="acy:Anacy_6024"/>
<dbReference type="HOGENOM" id="CLU_658783_0_0_3"/>
<dbReference type="OrthoDB" id="453707at2"/>
<evidence type="ECO:0000256" key="2">
    <source>
        <dbReference type="ARBA" id="ARBA00022692"/>
    </source>
</evidence>
<feature type="transmembrane region" description="Helical" evidence="5">
    <location>
        <begin position="204"/>
        <end position="234"/>
    </location>
</feature>
<keyword evidence="8" id="KW-1185">Reference proteome</keyword>
<gene>
    <name evidence="7" type="ordered locus">Anacy_6024</name>
</gene>
<sequence length="428" mass="47891">MQILYLFSIILINPLGTSRGQIWTQPKIAILAVICAYNLQLICENKQDIKLSRNWWIVAIAFSIFLGDCLISSLLSPAGFMRSLLGHPTHLSGLIYWGLIAVFTLTNSLVLQIKPKLLKQQLQGFIAGSVILVLSIIPQYFNWTIDYTINSGQLFNNNILLSSIYKGHQPIGLYSHRGHSAFVLAAAAAAILSSWKSKIFSSKVLLILPVIITALLLTQTRAGIVALLASLVFLMGNNRIVWISAITSLVLIISISTTRQIEGISIVKQLTSDRLWIWEISKSAINKNPYHGYGLDGFNIAYPQMKNVKKEVIFTPYTKSHNLIIDWAVSIGVAGAALYLLIFGYCFFINESPLSAVVIVYLVYTMTWFESGQFTHIAWWALSLFNYEKSINNYNFTSQPKVCTSLESTVRSRISTAVKGVFRKLPIW</sequence>
<feature type="transmembrane region" description="Helical" evidence="5">
    <location>
        <begin position="27"/>
        <end position="43"/>
    </location>
</feature>
<evidence type="ECO:0000256" key="5">
    <source>
        <dbReference type="SAM" id="Phobius"/>
    </source>
</evidence>
<organism evidence="7 8">
    <name type="scientific">Anabaena cylindrica (strain ATCC 27899 / PCC 7122)</name>
    <dbReference type="NCBI Taxonomy" id="272123"/>
    <lineage>
        <taxon>Bacteria</taxon>
        <taxon>Bacillati</taxon>
        <taxon>Cyanobacteriota</taxon>
        <taxon>Cyanophyceae</taxon>
        <taxon>Nostocales</taxon>
        <taxon>Nostocaceae</taxon>
        <taxon>Anabaena</taxon>
    </lineage>
</organism>
<geneLocation type="plasmid" evidence="7 8">
    <name>pANACY.03</name>
</geneLocation>
<evidence type="ECO:0000256" key="3">
    <source>
        <dbReference type="ARBA" id="ARBA00022989"/>
    </source>
</evidence>
<evidence type="ECO:0000256" key="1">
    <source>
        <dbReference type="ARBA" id="ARBA00004141"/>
    </source>
</evidence>
<dbReference type="PANTHER" id="PTHR37422">
    <property type="entry name" value="TEICHURONIC ACID BIOSYNTHESIS PROTEIN TUAE"/>
    <property type="match status" value="1"/>
</dbReference>
<keyword evidence="2 5" id="KW-0812">Transmembrane</keyword>
<dbReference type="InterPro" id="IPR051533">
    <property type="entry name" value="WaaL-like"/>
</dbReference>
<dbReference type="EMBL" id="CP003662">
    <property type="protein sequence ID" value="AFZ61302.1"/>
    <property type="molecule type" value="Genomic_DNA"/>
</dbReference>
<protein>
    <submittedName>
        <fullName evidence="7">O-antigen polymerase</fullName>
    </submittedName>
</protein>
<dbReference type="PATRIC" id="fig|272123.3.peg.6544"/>
<feature type="transmembrane region" description="Helical" evidence="5">
    <location>
        <begin position="125"/>
        <end position="141"/>
    </location>
</feature>
<comment type="subcellular location">
    <subcellularLocation>
        <location evidence="1">Membrane</location>
        <topology evidence="1">Multi-pass membrane protein</topology>
    </subcellularLocation>
</comment>
<feature type="transmembrane region" description="Helical" evidence="5">
    <location>
        <begin position="95"/>
        <end position="113"/>
    </location>
</feature>
<feature type="transmembrane region" description="Helical" evidence="5">
    <location>
        <begin position="356"/>
        <end position="382"/>
    </location>
</feature>
<keyword evidence="3 5" id="KW-1133">Transmembrane helix</keyword>
<dbReference type="PANTHER" id="PTHR37422:SF13">
    <property type="entry name" value="LIPOPOLYSACCHARIDE BIOSYNTHESIS PROTEIN PA4999-RELATED"/>
    <property type="match status" value="1"/>
</dbReference>
<proteinExistence type="predicted"/>
<keyword evidence="4 5" id="KW-0472">Membrane</keyword>
<evidence type="ECO:0000259" key="6">
    <source>
        <dbReference type="Pfam" id="PF04932"/>
    </source>
</evidence>
<feature type="transmembrane region" description="Helical" evidence="5">
    <location>
        <begin position="171"/>
        <end position="192"/>
    </location>
</feature>
<reference evidence="8" key="1">
    <citation type="journal article" date="2013" name="Proc. Natl. Acad. Sci. U.S.A.">
        <title>Improving the coverage of the cyanobacterial phylum using diversity-driven genome sequencing.</title>
        <authorList>
            <person name="Shih P.M."/>
            <person name="Wu D."/>
            <person name="Latifi A."/>
            <person name="Axen S.D."/>
            <person name="Fewer D.P."/>
            <person name="Talla E."/>
            <person name="Calteau A."/>
            <person name="Cai F."/>
            <person name="Tandeau de Marsac N."/>
            <person name="Rippka R."/>
            <person name="Herdman M."/>
            <person name="Sivonen K."/>
            <person name="Coursin T."/>
            <person name="Laurent T."/>
            <person name="Goodwin L."/>
            <person name="Nolan M."/>
            <person name="Davenport K.W."/>
            <person name="Han C.S."/>
            <person name="Rubin E.M."/>
            <person name="Eisen J.A."/>
            <person name="Woyke T."/>
            <person name="Gugger M."/>
            <person name="Kerfeld C.A."/>
        </authorList>
    </citation>
    <scope>NUCLEOTIDE SEQUENCE [LARGE SCALE GENOMIC DNA]</scope>
    <source>
        <strain evidence="8">ATCC 27899 / PCC 7122</strain>
    </source>
</reference>
<dbReference type="Pfam" id="PF04932">
    <property type="entry name" value="Wzy_C"/>
    <property type="match status" value="1"/>
</dbReference>
<evidence type="ECO:0000256" key="4">
    <source>
        <dbReference type="ARBA" id="ARBA00023136"/>
    </source>
</evidence>
<evidence type="ECO:0000313" key="7">
    <source>
        <dbReference type="EMBL" id="AFZ61302.1"/>
    </source>
</evidence>
<feature type="transmembrane region" description="Helical" evidence="5">
    <location>
        <begin position="327"/>
        <end position="350"/>
    </location>
</feature>
<dbReference type="AlphaFoldDB" id="K9ZS06"/>
<keyword evidence="7" id="KW-0614">Plasmid</keyword>
<dbReference type="GO" id="GO:0016020">
    <property type="term" value="C:membrane"/>
    <property type="evidence" value="ECO:0007669"/>
    <property type="project" value="UniProtKB-SubCell"/>
</dbReference>
<feature type="domain" description="O-antigen ligase-related" evidence="6">
    <location>
        <begin position="210"/>
        <end position="340"/>
    </location>
</feature>
<accession>K9ZS06</accession>
<evidence type="ECO:0000313" key="8">
    <source>
        <dbReference type="Proteomes" id="UP000010474"/>
    </source>
</evidence>
<dbReference type="InterPro" id="IPR007016">
    <property type="entry name" value="O-antigen_ligase-rel_domated"/>
</dbReference>
<dbReference type="Proteomes" id="UP000010474">
    <property type="component" value="Plasmid pANACY.03"/>
</dbReference>
<name>K9ZS06_ANACC</name>
<feature type="transmembrane region" description="Helical" evidence="5">
    <location>
        <begin position="240"/>
        <end position="258"/>
    </location>
</feature>
<feature type="transmembrane region" description="Helical" evidence="5">
    <location>
        <begin position="55"/>
        <end position="75"/>
    </location>
</feature>